<dbReference type="KEGG" id="caul:KCG34_01230"/>
<dbReference type="Gene3D" id="3.90.1150.30">
    <property type="match status" value="1"/>
</dbReference>
<sequence>MSTREDARRIALGLPEAYEDTHRRAPSFRVDKRIFCMFPRETAHITLKLEREDQLNMIEGHPEAVGPARLYAHHGWTYVWTEQADEALLGDLLRLAWTHVAPRRLVRRAQP</sequence>
<keyword evidence="1" id="KW-0238">DNA-binding</keyword>
<dbReference type="GO" id="GO:0003677">
    <property type="term" value="F:DNA binding"/>
    <property type="evidence" value="ECO:0007669"/>
    <property type="project" value="UniProtKB-KW"/>
</dbReference>
<proteinExistence type="predicted"/>
<dbReference type="InterPro" id="IPR058532">
    <property type="entry name" value="YjbR/MT2646/Rv2570-like"/>
</dbReference>
<dbReference type="SUPFAM" id="SSF142906">
    <property type="entry name" value="YjbR-like"/>
    <property type="match status" value="1"/>
</dbReference>
<dbReference type="Proteomes" id="UP000676409">
    <property type="component" value="Chromosome"/>
</dbReference>
<dbReference type="RefSeq" id="WP_211938596.1">
    <property type="nucleotide sequence ID" value="NZ_CP073078.1"/>
</dbReference>
<dbReference type="InterPro" id="IPR038056">
    <property type="entry name" value="YjbR-like_sf"/>
</dbReference>
<dbReference type="AlphaFoldDB" id="A0A975IWN0"/>
<evidence type="ECO:0000313" key="1">
    <source>
        <dbReference type="EMBL" id="QUD88546.1"/>
    </source>
</evidence>
<organism evidence="1 2">
    <name type="scientific">Phenylobacterium montanum</name>
    <dbReference type="NCBI Taxonomy" id="2823693"/>
    <lineage>
        <taxon>Bacteria</taxon>
        <taxon>Pseudomonadati</taxon>
        <taxon>Pseudomonadota</taxon>
        <taxon>Alphaproteobacteria</taxon>
        <taxon>Caulobacterales</taxon>
        <taxon>Caulobacteraceae</taxon>
        <taxon>Phenylobacterium</taxon>
    </lineage>
</organism>
<dbReference type="Pfam" id="PF04237">
    <property type="entry name" value="YjbR"/>
    <property type="match status" value="1"/>
</dbReference>
<gene>
    <name evidence="1" type="ORF">KCG34_01230</name>
</gene>
<evidence type="ECO:0000313" key="2">
    <source>
        <dbReference type="Proteomes" id="UP000676409"/>
    </source>
</evidence>
<keyword evidence="2" id="KW-1185">Reference proteome</keyword>
<name>A0A975IWN0_9CAUL</name>
<protein>
    <submittedName>
        <fullName evidence="1">MmcQ/YjbR family DNA-binding protein</fullName>
    </submittedName>
</protein>
<accession>A0A975IWN0</accession>
<dbReference type="EMBL" id="CP073078">
    <property type="protein sequence ID" value="QUD88546.1"/>
    <property type="molecule type" value="Genomic_DNA"/>
</dbReference>
<reference evidence="1" key="1">
    <citation type="submission" date="2021-04" db="EMBL/GenBank/DDBJ databases">
        <title>The complete genome sequence of Caulobacter sp. S6.</title>
        <authorList>
            <person name="Tang Y."/>
            <person name="Ouyang W."/>
            <person name="Liu Q."/>
            <person name="Huang B."/>
            <person name="Guo Z."/>
            <person name="Lei P."/>
        </authorList>
    </citation>
    <scope>NUCLEOTIDE SEQUENCE</scope>
    <source>
        <strain evidence="1">S6</strain>
    </source>
</reference>